<dbReference type="SUPFAM" id="SSF56954">
    <property type="entry name" value="Outer membrane efflux proteins (OEP)"/>
    <property type="match status" value="1"/>
</dbReference>
<reference evidence="3 4" key="1">
    <citation type="submission" date="2019-03" db="EMBL/GenBank/DDBJ databases">
        <title>Sapientia aquatica gen. nov., sp. nov., isolated from a crater lake.</title>
        <authorList>
            <person name="Felfoldi T."/>
            <person name="Szabo A."/>
            <person name="Toth E."/>
            <person name="Schumann P."/>
            <person name="Keki Z."/>
            <person name="Marialigeti K."/>
            <person name="Mathe I."/>
        </authorList>
    </citation>
    <scope>NUCLEOTIDE SEQUENCE [LARGE SCALE GENOMIC DNA]</scope>
    <source>
        <strain evidence="3 4">SA-152</strain>
    </source>
</reference>
<dbReference type="Proteomes" id="UP000294829">
    <property type="component" value="Unassembled WGS sequence"/>
</dbReference>
<dbReference type="PANTHER" id="PTHR30203:SF33">
    <property type="entry name" value="BLR4455 PROTEIN"/>
    <property type="match status" value="1"/>
</dbReference>
<dbReference type="AlphaFoldDB" id="A0A4R5W319"/>
<keyword evidence="2" id="KW-1134">Transmembrane beta strand</keyword>
<dbReference type="EMBL" id="SMYL01000002">
    <property type="protein sequence ID" value="TDK67060.1"/>
    <property type="molecule type" value="Genomic_DNA"/>
</dbReference>
<dbReference type="GO" id="GO:0015562">
    <property type="term" value="F:efflux transmembrane transporter activity"/>
    <property type="evidence" value="ECO:0007669"/>
    <property type="project" value="InterPro"/>
</dbReference>
<protein>
    <submittedName>
        <fullName evidence="3">Efflux transporter outer membrane subunit</fullName>
    </submittedName>
</protein>
<evidence type="ECO:0000313" key="3">
    <source>
        <dbReference type="EMBL" id="TDK67060.1"/>
    </source>
</evidence>
<keyword evidence="2" id="KW-0812">Transmembrane</keyword>
<sequence length="517" mass="55402">MNASAPALFNIAARFLCSRSIQHPSGSLLFLLIWLLLLILGGCAVGPDFVSPVAPNVTQYTKVPLVAIAPNGIGGATQVSQHVDISSEVHNNWWMLFKSTQLNSLVQQALSANPTIQAANATLRQSQDNLRSGYGIFFPTVELDAGASRSRSAPLQTGLDSKGSIYNLVTVSGSIGYPLDIFGGERRMVEGLKAQAEYQQHLTTAAYLTLTANVVNTAIARAAYHSQIQLTQQLIALQQQQLQARQAQYQAGTAAYSTVLIAQSAISASQSNLASLRLKYDQSEHLLAILEGVLPANAKLLDIEFSELELPTNLPLSLPSKLVRQRPDILESEALLHVASANIGVATAALFPSISLSASYGVAGNNVHHLSLPGGRFWSFGPSIAIPIFQGGTLWYQRKAAIDAFDAAQGNYQQTVLLAFAQVADTLNGLEHDAENNQAQWAAQSYALTNWQLLQVTNTSGLTAYADVLAADVQLHQAKINYLQALVQRYQDTVALYVALGGGWWNADQAAITGAAP</sequence>
<dbReference type="Pfam" id="PF02321">
    <property type="entry name" value="OEP"/>
    <property type="match status" value="2"/>
</dbReference>
<dbReference type="RefSeq" id="WP_133325930.1">
    <property type="nucleotide sequence ID" value="NZ_SMYL01000002.1"/>
</dbReference>
<dbReference type="NCBIfam" id="TIGR01845">
    <property type="entry name" value="outer_NodT"/>
    <property type="match status" value="1"/>
</dbReference>
<name>A0A4R5W319_9BURK</name>
<comment type="similarity">
    <text evidence="1 2">Belongs to the outer membrane factor (OMF) (TC 1.B.17) family.</text>
</comment>
<dbReference type="PANTHER" id="PTHR30203">
    <property type="entry name" value="OUTER MEMBRANE CATION EFFLUX PROTEIN"/>
    <property type="match status" value="1"/>
</dbReference>
<comment type="caution">
    <text evidence="3">The sequence shown here is derived from an EMBL/GenBank/DDBJ whole genome shotgun (WGS) entry which is preliminary data.</text>
</comment>
<organism evidence="3 4">
    <name type="scientific">Sapientia aquatica</name>
    <dbReference type="NCBI Taxonomy" id="1549640"/>
    <lineage>
        <taxon>Bacteria</taxon>
        <taxon>Pseudomonadati</taxon>
        <taxon>Pseudomonadota</taxon>
        <taxon>Betaproteobacteria</taxon>
        <taxon>Burkholderiales</taxon>
        <taxon>Oxalobacteraceae</taxon>
        <taxon>Sapientia</taxon>
    </lineage>
</organism>
<evidence type="ECO:0000313" key="4">
    <source>
        <dbReference type="Proteomes" id="UP000294829"/>
    </source>
</evidence>
<dbReference type="OrthoDB" id="9770517at2"/>
<evidence type="ECO:0000256" key="2">
    <source>
        <dbReference type="RuleBase" id="RU362097"/>
    </source>
</evidence>
<dbReference type="InterPro" id="IPR003423">
    <property type="entry name" value="OMP_efflux"/>
</dbReference>
<keyword evidence="2" id="KW-0449">Lipoprotein</keyword>
<keyword evidence="2" id="KW-0472">Membrane</keyword>
<keyword evidence="2" id="KW-0564">Palmitate</keyword>
<comment type="subcellular location">
    <subcellularLocation>
        <location evidence="2">Cell membrane</location>
        <topology evidence="2">Lipid-anchor</topology>
    </subcellularLocation>
</comment>
<dbReference type="GO" id="GO:0005886">
    <property type="term" value="C:plasma membrane"/>
    <property type="evidence" value="ECO:0007669"/>
    <property type="project" value="UniProtKB-SubCell"/>
</dbReference>
<evidence type="ECO:0000256" key="1">
    <source>
        <dbReference type="ARBA" id="ARBA00007613"/>
    </source>
</evidence>
<keyword evidence="4" id="KW-1185">Reference proteome</keyword>
<dbReference type="Gene3D" id="1.20.1600.10">
    <property type="entry name" value="Outer membrane efflux proteins (OEP)"/>
    <property type="match status" value="1"/>
</dbReference>
<dbReference type="Gene3D" id="2.20.200.10">
    <property type="entry name" value="Outer membrane efflux proteins (OEP)"/>
    <property type="match status" value="1"/>
</dbReference>
<proteinExistence type="inferred from homology"/>
<dbReference type="InterPro" id="IPR010131">
    <property type="entry name" value="MdtP/NodT-like"/>
</dbReference>
<gene>
    <name evidence="3" type="ORF">E2I14_04630</name>
</gene>
<accession>A0A4R5W319</accession>